<evidence type="ECO:0000256" key="10">
    <source>
        <dbReference type="SAM" id="Coils"/>
    </source>
</evidence>
<dbReference type="Proteomes" id="UP000263900">
    <property type="component" value="Chromosome"/>
</dbReference>
<dbReference type="EC" id="2.7.13.3" evidence="3"/>
<dbReference type="PROSITE" id="PS50109">
    <property type="entry name" value="HIS_KIN"/>
    <property type="match status" value="1"/>
</dbReference>
<accession>A0A3B7MYF8</accession>
<evidence type="ECO:0000259" key="14">
    <source>
        <dbReference type="PROSITE" id="PS50885"/>
    </source>
</evidence>
<dbReference type="PROSITE" id="PS50112">
    <property type="entry name" value="PAS"/>
    <property type="match status" value="1"/>
</dbReference>
<dbReference type="Pfam" id="PF02518">
    <property type="entry name" value="HATPase_c"/>
    <property type="match status" value="1"/>
</dbReference>
<evidence type="ECO:0000256" key="3">
    <source>
        <dbReference type="ARBA" id="ARBA00012438"/>
    </source>
</evidence>
<evidence type="ECO:0000256" key="2">
    <source>
        <dbReference type="ARBA" id="ARBA00004370"/>
    </source>
</evidence>
<keyword evidence="4" id="KW-0597">Phosphoprotein</keyword>
<protein>
    <recommendedName>
        <fullName evidence="3">histidine kinase</fullName>
        <ecNumber evidence="3">2.7.13.3</ecNumber>
    </recommendedName>
</protein>
<organism evidence="15 16">
    <name type="scientific">Paraflavitalea soli</name>
    <dbReference type="NCBI Taxonomy" id="2315862"/>
    <lineage>
        <taxon>Bacteria</taxon>
        <taxon>Pseudomonadati</taxon>
        <taxon>Bacteroidota</taxon>
        <taxon>Chitinophagia</taxon>
        <taxon>Chitinophagales</taxon>
        <taxon>Chitinophagaceae</taxon>
        <taxon>Paraflavitalea</taxon>
    </lineage>
</organism>
<reference evidence="15 16" key="1">
    <citation type="submission" date="2018-09" db="EMBL/GenBank/DDBJ databases">
        <title>Genome sequencing of strain 6GH32-13.</title>
        <authorList>
            <person name="Weon H.-Y."/>
            <person name="Heo J."/>
            <person name="Kwon S.-W."/>
        </authorList>
    </citation>
    <scope>NUCLEOTIDE SEQUENCE [LARGE SCALE GENOMIC DNA]</scope>
    <source>
        <strain evidence="15 16">5GH32-13</strain>
    </source>
</reference>
<keyword evidence="7" id="KW-0418">Kinase</keyword>
<dbReference type="RefSeq" id="WP_119052642.1">
    <property type="nucleotide sequence ID" value="NZ_CP032157.1"/>
</dbReference>
<keyword evidence="5" id="KW-0808">Transferase</keyword>
<proteinExistence type="predicted"/>
<dbReference type="InterPro" id="IPR003660">
    <property type="entry name" value="HAMP_dom"/>
</dbReference>
<keyword evidence="16" id="KW-1185">Reference proteome</keyword>
<dbReference type="SUPFAM" id="SSF55785">
    <property type="entry name" value="PYP-like sensor domain (PAS domain)"/>
    <property type="match status" value="1"/>
</dbReference>
<evidence type="ECO:0000256" key="1">
    <source>
        <dbReference type="ARBA" id="ARBA00000085"/>
    </source>
</evidence>
<evidence type="ECO:0000256" key="7">
    <source>
        <dbReference type="ARBA" id="ARBA00022777"/>
    </source>
</evidence>
<dbReference type="Gene3D" id="6.10.340.10">
    <property type="match status" value="1"/>
</dbReference>
<evidence type="ECO:0000256" key="9">
    <source>
        <dbReference type="ARBA" id="ARBA00023012"/>
    </source>
</evidence>
<dbReference type="SUPFAM" id="SSF158472">
    <property type="entry name" value="HAMP domain-like"/>
    <property type="match status" value="1"/>
</dbReference>
<feature type="domain" description="Histidine kinase" evidence="12">
    <location>
        <begin position="226"/>
        <end position="428"/>
    </location>
</feature>
<dbReference type="PANTHER" id="PTHR43065:SF10">
    <property type="entry name" value="PEROXIDE STRESS-ACTIVATED HISTIDINE KINASE MAK3"/>
    <property type="match status" value="1"/>
</dbReference>
<comment type="subcellular location">
    <subcellularLocation>
        <location evidence="2">Membrane</location>
    </subcellularLocation>
</comment>
<dbReference type="InterPro" id="IPR036890">
    <property type="entry name" value="HATPase_C_sf"/>
</dbReference>
<dbReference type="EMBL" id="CP032157">
    <property type="protein sequence ID" value="AXY76765.1"/>
    <property type="molecule type" value="Genomic_DNA"/>
</dbReference>
<evidence type="ECO:0000256" key="8">
    <source>
        <dbReference type="ARBA" id="ARBA00022840"/>
    </source>
</evidence>
<dbReference type="CDD" id="cd00130">
    <property type="entry name" value="PAS"/>
    <property type="match status" value="1"/>
</dbReference>
<dbReference type="OrthoDB" id="1931120at2"/>
<evidence type="ECO:0000313" key="15">
    <source>
        <dbReference type="EMBL" id="AXY76765.1"/>
    </source>
</evidence>
<evidence type="ECO:0000313" key="16">
    <source>
        <dbReference type="Proteomes" id="UP000263900"/>
    </source>
</evidence>
<keyword evidence="11" id="KW-0812">Transmembrane</keyword>
<feature type="domain" description="HAMP" evidence="14">
    <location>
        <begin position="52"/>
        <end position="104"/>
    </location>
</feature>
<feature type="coiled-coil region" evidence="10">
    <location>
        <begin position="89"/>
        <end position="116"/>
    </location>
</feature>
<evidence type="ECO:0000256" key="11">
    <source>
        <dbReference type="SAM" id="Phobius"/>
    </source>
</evidence>
<evidence type="ECO:0000256" key="6">
    <source>
        <dbReference type="ARBA" id="ARBA00022741"/>
    </source>
</evidence>
<dbReference type="PANTHER" id="PTHR43065">
    <property type="entry name" value="SENSOR HISTIDINE KINASE"/>
    <property type="match status" value="1"/>
</dbReference>
<dbReference type="Gene3D" id="3.30.450.20">
    <property type="entry name" value="PAS domain"/>
    <property type="match status" value="1"/>
</dbReference>
<dbReference type="CDD" id="cd06225">
    <property type="entry name" value="HAMP"/>
    <property type="match status" value="1"/>
</dbReference>
<dbReference type="InterPro" id="IPR000014">
    <property type="entry name" value="PAS"/>
</dbReference>
<keyword evidence="9" id="KW-0902">Two-component regulatory system</keyword>
<dbReference type="SMART" id="SM00091">
    <property type="entry name" value="PAS"/>
    <property type="match status" value="1"/>
</dbReference>
<sequence length="428" mass="48915">MRLRTKYILFVGIIHLVTLVLTFFIFRENKIFFIASEVLVLISAIVAWRLYRELISPLKTLMQGVDAIRDRDFNVKFLTTGKYEMDQLINVYNAMIDELREERTKQEQQHFFLEKLINTSPTGIIILDYDECIHQLNPQALTLLGLEEKVLLGKPVHAIFHPLLQEISRLSSGESKTVTMNGIETYKLQKSHFIDRGFARYFIMLEELTIEIMAAEKKAYGKVIRMMAHEVNNTVGPVNSILQSTLQAHENSATISNALQVAIDRNHNLNIFMRNFADVVRLPEPHKKDTDLHQLLRNTGKLMELKAGEKEIVFQFDLAPTPMLIQSDALQLEQAIINIIKNAIEAIPEKGTVAFITRAHPRELIIRDNGKGIAPNVADQLFSPFFSTRKDGQGIGLTLTREILLNHGYEFSLKTIEPGVTEFSIRFE</sequence>
<dbReference type="InterPro" id="IPR005467">
    <property type="entry name" value="His_kinase_dom"/>
</dbReference>
<keyword evidence="8" id="KW-0067">ATP-binding</keyword>
<dbReference type="SMART" id="SM00304">
    <property type="entry name" value="HAMP"/>
    <property type="match status" value="1"/>
</dbReference>
<evidence type="ECO:0000256" key="5">
    <source>
        <dbReference type="ARBA" id="ARBA00022679"/>
    </source>
</evidence>
<dbReference type="SMART" id="SM00387">
    <property type="entry name" value="HATPase_c"/>
    <property type="match status" value="1"/>
</dbReference>
<keyword evidence="11" id="KW-1133">Transmembrane helix</keyword>
<dbReference type="InterPro" id="IPR004358">
    <property type="entry name" value="Sig_transdc_His_kin-like_C"/>
</dbReference>
<dbReference type="Pfam" id="PF13188">
    <property type="entry name" value="PAS_8"/>
    <property type="match status" value="1"/>
</dbReference>
<dbReference type="GO" id="GO:0005524">
    <property type="term" value="F:ATP binding"/>
    <property type="evidence" value="ECO:0007669"/>
    <property type="project" value="UniProtKB-KW"/>
</dbReference>
<dbReference type="Pfam" id="PF00672">
    <property type="entry name" value="HAMP"/>
    <property type="match status" value="1"/>
</dbReference>
<name>A0A3B7MYF8_9BACT</name>
<dbReference type="GO" id="GO:0016020">
    <property type="term" value="C:membrane"/>
    <property type="evidence" value="ECO:0007669"/>
    <property type="project" value="UniProtKB-SubCell"/>
</dbReference>
<dbReference type="PROSITE" id="PS50885">
    <property type="entry name" value="HAMP"/>
    <property type="match status" value="1"/>
</dbReference>
<dbReference type="GO" id="GO:0004673">
    <property type="term" value="F:protein histidine kinase activity"/>
    <property type="evidence" value="ECO:0007669"/>
    <property type="project" value="UniProtKB-EC"/>
</dbReference>
<keyword evidence="6" id="KW-0547">Nucleotide-binding</keyword>
<comment type="catalytic activity">
    <reaction evidence="1">
        <text>ATP + protein L-histidine = ADP + protein N-phospho-L-histidine.</text>
        <dbReference type="EC" id="2.7.13.3"/>
    </reaction>
</comment>
<gene>
    <name evidence="15" type="ORF">D3H65_23440</name>
</gene>
<dbReference type="AlphaFoldDB" id="A0A3B7MYF8"/>
<dbReference type="PRINTS" id="PR00344">
    <property type="entry name" value="BCTRLSENSOR"/>
</dbReference>
<evidence type="ECO:0000259" key="12">
    <source>
        <dbReference type="PROSITE" id="PS50109"/>
    </source>
</evidence>
<feature type="transmembrane region" description="Helical" evidence="11">
    <location>
        <begin position="7"/>
        <end position="26"/>
    </location>
</feature>
<dbReference type="NCBIfam" id="TIGR00229">
    <property type="entry name" value="sensory_box"/>
    <property type="match status" value="1"/>
</dbReference>
<dbReference type="SUPFAM" id="SSF55874">
    <property type="entry name" value="ATPase domain of HSP90 chaperone/DNA topoisomerase II/histidine kinase"/>
    <property type="match status" value="1"/>
</dbReference>
<dbReference type="KEGG" id="pseg:D3H65_23440"/>
<evidence type="ECO:0000256" key="4">
    <source>
        <dbReference type="ARBA" id="ARBA00022553"/>
    </source>
</evidence>
<dbReference type="InterPro" id="IPR035965">
    <property type="entry name" value="PAS-like_dom_sf"/>
</dbReference>
<dbReference type="InterPro" id="IPR003594">
    <property type="entry name" value="HATPase_dom"/>
</dbReference>
<dbReference type="GO" id="GO:0000160">
    <property type="term" value="P:phosphorelay signal transduction system"/>
    <property type="evidence" value="ECO:0007669"/>
    <property type="project" value="UniProtKB-KW"/>
</dbReference>
<evidence type="ECO:0000259" key="13">
    <source>
        <dbReference type="PROSITE" id="PS50112"/>
    </source>
</evidence>
<keyword evidence="11" id="KW-0472">Membrane</keyword>
<dbReference type="Gene3D" id="3.30.565.10">
    <property type="entry name" value="Histidine kinase-like ATPase, C-terminal domain"/>
    <property type="match status" value="1"/>
</dbReference>
<feature type="domain" description="PAS" evidence="13">
    <location>
        <begin position="109"/>
        <end position="162"/>
    </location>
</feature>
<keyword evidence="10" id="KW-0175">Coiled coil</keyword>